<comment type="caution">
    <text evidence="5">The sequence shown here is derived from an EMBL/GenBank/DDBJ whole genome shotgun (WGS) entry which is preliminary data.</text>
</comment>
<evidence type="ECO:0000313" key="6">
    <source>
        <dbReference type="Proteomes" id="UP001597260"/>
    </source>
</evidence>
<dbReference type="Pfam" id="PF25023">
    <property type="entry name" value="TEN_YD-shell"/>
    <property type="match status" value="1"/>
</dbReference>
<dbReference type="PANTHER" id="PTHR32305">
    <property type="match status" value="1"/>
</dbReference>
<reference evidence="6" key="1">
    <citation type="journal article" date="2019" name="Int. J. Syst. Evol. Microbiol.">
        <title>The Global Catalogue of Microorganisms (GCM) 10K type strain sequencing project: providing services to taxonomists for standard genome sequencing and annotation.</title>
        <authorList>
            <consortium name="The Broad Institute Genomics Platform"/>
            <consortium name="The Broad Institute Genome Sequencing Center for Infectious Disease"/>
            <person name="Wu L."/>
            <person name="Ma J."/>
        </authorList>
    </citation>
    <scope>NUCLEOTIDE SEQUENCE [LARGE SCALE GENOMIC DNA]</scope>
    <source>
        <strain evidence="6">JCM 31037</strain>
    </source>
</reference>
<keyword evidence="1" id="KW-0677">Repeat</keyword>
<dbReference type="InterPro" id="IPR050708">
    <property type="entry name" value="T6SS_VgrG/RHS"/>
</dbReference>
<dbReference type="NCBIfam" id="TIGR03696">
    <property type="entry name" value="Rhs_assc_core"/>
    <property type="match status" value="1"/>
</dbReference>
<dbReference type="Proteomes" id="UP001597260">
    <property type="component" value="Unassembled WGS sequence"/>
</dbReference>
<evidence type="ECO:0000256" key="2">
    <source>
        <dbReference type="SAM" id="MobiDB-lite"/>
    </source>
</evidence>
<dbReference type="Pfam" id="PF05593">
    <property type="entry name" value="RHS_repeat"/>
    <property type="match status" value="1"/>
</dbReference>
<feature type="compositionally biased region" description="Gly residues" evidence="2">
    <location>
        <begin position="2036"/>
        <end position="2050"/>
    </location>
</feature>
<feature type="region of interest" description="Disordered" evidence="2">
    <location>
        <begin position="1601"/>
        <end position="1624"/>
    </location>
</feature>
<dbReference type="InterPro" id="IPR056823">
    <property type="entry name" value="TEN-like_YD-shell"/>
</dbReference>
<accession>A0ABW3Y7L5</accession>
<evidence type="ECO:0000256" key="1">
    <source>
        <dbReference type="ARBA" id="ARBA00022737"/>
    </source>
</evidence>
<dbReference type="InterPro" id="IPR049002">
    <property type="entry name" value="Stv"/>
</dbReference>
<organism evidence="5 6">
    <name type="scientific">Micromonospora sonneratiae</name>
    <dbReference type="NCBI Taxonomy" id="1184706"/>
    <lineage>
        <taxon>Bacteria</taxon>
        <taxon>Bacillati</taxon>
        <taxon>Actinomycetota</taxon>
        <taxon>Actinomycetes</taxon>
        <taxon>Micromonosporales</taxon>
        <taxon>Micromonosporaceae</taxon>
        <taxon>Micromonospora</taxon>
    </lineage>
</organism>
<feature type="domain" description="Putative adhesin Stv" evidence="3">
    <location>
        <begin position="2067"/>
        <end position="2173"/>
    </location>
</feature>
<dbReference type="Gene3D" id="2.180.10.10">
    <property type="entry name" value="RHS repeat-associated core"/>
    <property type="match status" value="2"/>
</dbReference>
<dbReference type="PANTHER" id="PTHR32305:SF17">
    <property type="entry name" value="TRNA NUCLEASE WAPA"/>
    <property type="match status" value="1"/>
</dbReference>
<dbReference type="InterPro" id="IPR031325">
    <property type="entry name" value="RHS_repeat"/>
</dbReference>
<sequence>MDRSKVASQRILAIGTLVVLAGTLVGQLPAQAQAAAPTERLAAQRYNSVPVKPVKITKPGLDPADAAAKVKRPAPVWPAAAVAEVDLASAATSARTAEAGTPLQAGSLPVTVRSVAASGATRSAASASPAKVRVELLSQEKTAAAGVQGLLLRVGRTDGQASPGQVEVAVDYATFATAYGADWGSRLRLVQVPECVTTSSDASGCALVPLDSRNNVRTHTVSATVQAAAAGTMIALTAGTSGGAGDFSASSLAPSSSWSHGGATGGFQWSYPMRVPPGPGGPAPSVGLSYSSQSVDGRQAATNNQPGPIGEGFDYSPGFIERRYKACSDDMEGSANNSVETGDLCWGPDNATLSLNGSSVELLKGTDGKWHPRREDGSKIELLTTPAYNNGDNDNEYWKVTTANGTQYWFGRHQLPGWSTGRPVTNSVLTVPVFGNHPGEPCYQSTFAASECGGKKQAWRWNLDYVQDVHGNTMSLWWSKETNYYAKNKNLQAPVAYDRDAYLERIDYGTDNRDGTEYSATSPYVQNAPARLEFTNADRCLSNCSTKDATTWPDTPWDQECKSTNQCLVGSPTFWTSKRLTVVTTKVWKASSSSYQSVDSWTLRHTFPDPGDGTRAGLWLEGITHRGLNGTTLAAPEVTFAGIQKQNRVDATGGDWALAMNWWRVNSIRLETGGEIAVEYSGPQCARGGTMPTSSALDNNNLRCYPVKWTPATYTDPITDYFHKYVVTEVQQIDHTGGSQPLRTAYEYLNPDNQPLWHHDEDNGLAPDDRMTWSQWRGYPSVVTYVGDGADRTKTETLYFRGMYGDKLANGATRTTTVQGREGGAANDYEHYAGTPREQLTWLGDTIIAGSVHDMWRSDPPTATRAGTPNAEARYARVQTVRNRLATDTGIRRTTTTTTFDSYGMATSVDEGGDDTKTGDERCVKTEYGRNTTGTNWLLTPVKRSHGWAGTCATEPTSDKKITADTLFSFDKQAYGVAPTRGTLTAVQTIESFTGGTRTYRETSTATYDGHGRVIESTDIAGEKTKTDYTPASGGPVTKVVTTNPLLWTNTVELDPAFGVPVKTTDPNERVTEATYDAMGRTTQVWLPGRLKTSYPSAPSTSYEYTLSNTAISSVTTRSLNAEGGYDTSYLLVDAVGRPRQTQEVAHGGGRILTDTFFDAAGRPYKANPAYYNSGTAGTTLYSGLDQDVPSQTRTVFDAAGRVIHSLLLTSVNGVQVEKTRTSTYHYGDHVTIEPAVGEAATTVWTDAQGRTEKLWQYHGRTATGTYDETSYTYHPVGQLATVRDASGNTWSYEYDIKGRSIAVSDPDKGAATMSYNNLGDLEKTTDSRADTPDLYYTYDRMGRLETLREGSLTGPKRIEYTYDLPVKGVVKSASRWIGNDEYRSEVVTVDAQYRPTQTRLTLPASQAAFCGAGATTCSFATRATYRADGSPNTLILPAAGGLAQETLTYKYDSTYALPNQLATSYGDVTHYVIDSSYTNLYELSSTTRATALTGSKIVQTGQQYDPVTGRVSNSSILRSVSPSYITNTSYEYDASGNVLKIDDNSGSRPRDTQCFNYDHQRRLTRAWTPSSSDCNIEPAENALGGPAPYWQEWSFGAPTDQKGRIGNRLTQTERATPTGTITTSYDYPAAGAARPHALTGWTRTDNTGTTTGSYDYDAAGNMTSRPGPSGQQTMTWDAEGHLATLTDSVGTNSYIYDAGGNRLIAKDATGSTLFFGAMELRLTASNGQVDCTRYYSFNGETVAQRTVTGLAWLASDYQGTSQVTVALDANQTISQRFQTPYGSPRGGTVAWPNRQGFLGGYQDPTGLTHLGAREYDPIIGRFISVDPINDPGNPQQLPAYTYAANNPITYSDPSGEIIPEYTNPDETLLPACTALNLSGYACQNASEGTTGLGKGPGNGGGSGFTPKTTEQKWREFLDGCGMYLPIGAACDVANAAWYVAEGDYTNAVISVLSTVPGVDIACKFAKSVCKGIADKIAGQIKKLISKAPTGKAPSINPAKEADELAKIKSDARDAARPAPKTPTPPRKDPTPTSKGGSGGDGSRGKGGAGPDDPESITVGGRANGQVVAGHGWYFEMDGETPPLPGGIYLHFYVEHGEKLLDRIGEMIERGARNVKPVETFGPGARVPNYLIGPPRGLNILTGSTTVGSPRHLADMLADGTIRGVCHMAICREKVM</sequence>
<dbReference type="NCBIfam" id="TIGR01643">
    <property type="entry name" value="YD_repeat_2x"/>
    <property type="match status" value="1"/>
</dbReference>
<feature type="domain" description="Teneurin-like YD-shell" evidence="4">
    <location>
        <begin position="1652"/>
        <end position="1849"/>
    </location>
</feature>
<name>A0ABW3Y7L5_9ACTN</name>
<evidence type="ECO:0000259" key="4">
    <source>
        <dbReference type="Pfam" id="PF25023"/>
    </source>
</evidence>
<dbReference type="CDD" id="cd20745">
    <property type="entry name" value="FIX_RhsA_AHH_HNH-like"/>
    <property type="match status" value="1"/>
</dbReference>
<dbReference type="Pfam" id="PF21527">
    <property type="entry name" value="Stv"/>
    <property type="match status" value="1"/>
</dbReference>
<proteinExistence type="predicted"/>
<dbReference type="EMBL" id="JBHTMP010000005">
    <property type="protein sequence ID" value="MFD1320437.1"/>
    <property type="molecule type" value="Genomic_DNA"/>
</dbReference>
<feature type="region of interest" description="Disordered" evidence="2">
    <location>
        <begin position="2010"/>
        <end position="2061"/>
    </location>
</feature>
<gene>
    <name evidence="5" type="ORF">ACFQ4H_04950</name>
</gene>
<feature type="compositionally biased region" description="Polar residues" evidence="2">
    <location>
        <begin position="1609"/>
        <end position="1624"/>
    </location>
</feature>
<evidence type="ECO:0000259" key="3">
    <source>
        <dbReference type="Pfam" id="PF21527"/>
    </source>
</evidence>
<dbReference type="RefSeq" id="WP_377567426.1">
    <property type="nucleotide sequence ID" value="NZ_JBHTMP010000005.1"/>
</dbReference>
<dbReference type="InterPro" id="IPR022385">
    <property type="entry name" value="Rhs_assc_core"/>
</dbReference>
<dbReference type="InterPro" id="IPR006530">
    <property type="entry name" value="YD"/>
</dbReference>
<evidence type="ECO:0000313" key="5">
    <source>
        <dbReference type="EMBL" id="MFD1320437.1"/>
    </source>
</evidence>
<protein>
    <submittedName>
        <fullName evidence="5">RHS repeat-associated core domain-containing protein</fullName>
    </submittedName>
</protein>
<keyword evidence="6" id="KW-1185">Reference proteome</keyword>